<evidence type="ECO:0000256" key="4">
    <source>
        <dbReference type="ARBA" id="ARBA00022701"/>
    </source>
</evidence>
<evidence type="ECO:0000256" key="2">
    <source>
        <dbReference type="ARBA" id="ARBA00009622"/>
    </source>
</evidence>
<reference evidence="12" key="2">
    <citation type="submission" date="2023-06" db="EMBL/GenBank/DDBJ databases">
        <authorList>
            <consortium name="Lawrence Berkeley National Laboratory"/>
            <person name="Mondo S.J."/>
            <person name="Hensen N."/>
            <person name="Bonometti L."/>
            <person name="Westerberg I."/>
            <person name="Brannstrom I.O."/>
            <person name="Guillou S."/>
            <person name="Cros-Aarteil S."/>
            <person name="Calhoun S."/>
            <person name="Haridas S."/>
            <person name="Kuo A."/>
            <person name="Pangilinan J."/>
            <person name="Riley R."/>
            <person name="Labutti K."/>
            <person name="Andreopoulos B."/>
            <person name="Lipzen A."/>
            <person name="Chen C."/>
            <person name="Yanf M."/>
            <person name="Daum C."/>
            <person name="Ng V."/>
            <person name="Clum A."/>
            <person name="Steindorff A."/>
            <person name="Ohm R."/>
            <person name="Martin F."/>
            <person name="Silar P."/>
            <person name="Natvig D."/>
            <person name="Lalanne C."/>
            <person name="Gautier V."/>
            <person name="Ament-Velasquez S.L."/>
            <person name="Kruys A."/>
            <person name="Hutchinson M.I."/>
            <person name="Powell A.J."/>
            <person name="Barry K."/>
            <person name="Miller A.N."/>
            <person name="Grigoriev I.V."/>
            <person name="Debuchy R."/>
            <person name="Gladieux P."/>
            <person name="Thoren M.H."/>
            <person name="Johannesson H."/>
        </authorList>
    </citation>
    <scope>NUCLEOTIDE SEQUENCE</scope>
    <source>
        <strain evidence="12">PSN324</strain>
    </source>
</reference>
<dbReference type="SMART" id="SM00028">
    <property type="entry name" value="TPR"/>
    <property type="match status" value="6"/>
</dbReference>
<evidence type="ECO:0000256" key="8">
    <source>
        <dbReference type="ARBA" id="ARBA00023175"/>
    </source>
</evidence>
<protein>
    <submittedName>
        <fullName evidence="12">Kinesin light chain</fullName>
    </submittedName>
</protein>
<keyword evidence="8" id="KW-0505">Motor protein</keyword>
<keyword evidence="3" id="KW-0963">Cytoplasm</keyword>
<dbReference type="GO" id="GO:0043531">
    <property type="term" value="F:ADP binding"/>
    <property type="evidence" value="ECO:0007669"/>
    <property type="project" value="InterPro"/>
</dbReference>
<dbReference type="InterPro" id="IPR002182">
    <property type="entry name" value="NB-ARC"/>
</dbReference>
<dbReference type="InterPro" id="IPR002151">
    <property type="entry name" value="Kinesin_light"/>
</dbReference>
<dbReference type="SUPFAM" id="SSF48452">
    <property type="entry name" value="TPR-like"/>
    <property type="match status" value="2"/>
</dbReference>
<proteinExistence type="inferred from homology"/>
<dbReference type="Gene3D" id="3.40.50.300">
    <property type="entry name" value="P-loop containing nucleotide triphosphate hydrolases"/>
    <property type="match status" value="1"/>
</dbReference>
<dbReference type="Pfam" id="PF13424">
    <property type="entry name" value="TPR_12"/>
    <property type="match status" value="2"/>
</dbReference>
<dbReference type="InterPro" id="IPR011990">
    <property type="entry name" value="TPR-like_helical_dom_sf"/>
</dbReference>
<evidence type="ECO:0000259" key="11">
    <source>
        <dbReference type="Pfam" id="PF00931"/>
    </source>
</evidence>
<comment type="subcellular location">
    <subcellularLocation>
        <location evidence="1">Cytoplasm</location>
        <location evidence="1">Cytoskeleton</location>
    </subcellularLocation>
</comment>
<evidence type="ECO:0000256" key="3">
    <source>
        <dbReference type="ARBA" id="ARBA00022490"/>
    </source>
</evidence>
<accession>A0AAV9HLN2</accession>
<dbReference type="AlphaFoldDB" id="A0AAV9HLN2"/>
<evidence type="ECO:0000256" key="5">
    <source>
        <dbReference type="ARBA" id="ARBA00022737"/>
    </source>
</evidence>
<dbReference type="GO" id="GO:0005871">
    <property type="term" value="C:kinesin complex"/>
    <property type="evidence" value="ECO:0007669"/>
    <property type="project" value="InterPro"/>
</dbReference>
<dbReference type="EMBL" id="MU864989">
    <property type="protein sequence ID" value="KAK4461517.1"/>
    <property type="molecule type" value="Genomic_DNA"/>
</dbReference>
<evidence type="ECO:0000256" key="10">
    <source>
        <dbReference type="PROSITE-ProRule" id="PRU00339"/>
    </source>
</evidence>
<comment type="similarity">
    <text evidence="2">Belongs to the kinesin light chain family.</text>
</comment>
<evidence type="ECO:0000313" key="12">
    <source>
        <dbReference type="EMBL" id="KAK4461517.1"/>
    </source>
</evidence>
<comment type="caution">
    <text evidence="12">The sequence shown here is derived from an EMBL/GenBank/DDBJ whole genome shotgun (WGS) entry which is preliminary data.</text>
</comment>
<keyword evidence="9" id="KW-0206">Cytoskeleton</keyword>
<dbReference type="Gene3D" id="1.25.40.10">
    <property type="entry name" value="Tetratricopeptide repeat domain"/>
    <property type="match status" value="2"/>
</dbReference>
<dbReference type="SUPFAM" id="SSF52540">
    <property type="entry name" value="P-loop containing nucleoside triphosphate hydrolases"/>
    <property type="match status" value="1"/>
</dbReference>
<dbReference type="PANTHER" id="PTHR45783">
    <property type="entry name" value="KINESIN LIGHT CHAIN"/>
    <property type="match status" value="1"/>
</dbReference>
<evidence type="ECO:0000256" key="6">
    <source>
        <dbReference type="ARBA" id="ARBA00022803"/>
    </source>
</evidence>
<dbReference type="PANTHER" id="PTHR45783:SF3">
    <property type="entry name" value="KINESIN LIGHT CHAIN"/>
    <property type="match status" value="1"/>
</dbReference>
<dbReference type="Proteomes" id="UP001321749">
    <property type="component" value="Unassembled WGS sequence"/>
</dbReference>
<keyword evidence="13" id="KW-1185">Reference proteome</keyword>
<evidence type="ECO:0000313" key="13">
    <source>
        <dbReference type="Proteomes" id="UP001321749"/>
    </source>
</evidence>
<dbReference type="GO" id="GO:0005874">
    <property type="term" value="C:microtubule"/>
    <property type="evidence" value="ECO:0007669"/>
    <property type="project" value="UniProtKB-KW"/>
</dbReference>
<evidence type="ECO:0000256" key="7">
    <source>
        <dbReference type="ARBA" id="ARBA00023054"/>
    </source>
</evidence>
<dbReference type="Pfam" id="PF13374">
    <property type="entry name" value="TPR_10"/>
    <property type="match status" value="2"/>
</dbReference>
<dbReference type="SUPFAM" id="SSF53474">
    <property type="entry name" value="alpha/beta-Hydrolases"/>
    <property type="match status" value="1"/>
</dbReference>
<organism evidence="12 13">
    <name type="scientific">Cladorrhinum samala</name>
    <dbReference type="NCBI Taxonomy" id="585594"/>
    <lineage>
        <taxon>Eukaryota</taxon>
        <taxon>Fungi</taxon>
        <taxon>Dikarya</taxon>
        <taxon>Ascomycota</taxon>
        <taxon>Pezizomycotina</taxon>
        <taxon>Sordariomycetes</taxon>
        <taxon>Sordariomycetidae</taxon>
        <taxon>Sordariales</taxon>
        <taxon>Podosporaceae</taxon>
        <taxon>Cladorrhinum</taxon>
    </lineage>
</organism>
<keyword evidence="6 10" id="KW-0802">TPR repeat</keyword>
<dbReference type="GO" id="GO:0007018">
    <property type="term" value="P:microtubule-based movement"/>
    <property type="evidence" value="ECO:0007669"/>
    <property type="project" value="TreeGrafter"/>
</dbReference>
<feature type="repeat" description="TPR" evidence="10">
    <location>
        <begin position="855"/>
        <end position="888"/>
    </location>
</feature>
<dbReference type="InterPro" id="IPR029058">
    <property type="entry name" value="AB_hydrolase_fold"/>
</dbReference>
<dbReference type="Pfam" id="PF00931">
    <property type="entry name" value="NB-ARC"/>
    <property type="match status" value="1"/>
</dbReference>
<dbReference type="GO" id="GO:0005737">
    <property type="term" value="C:cytoplasm"/>
    <property type="evidence" value="ECO:0007669"/>
    <property type="project" value="TreeGrafter"/>
</dbReference>
<keyword evidence="5" id="KW-0677">Repeat</keyword>
<evidence type="ECO:0000256" key="9">
    <source>
        <dbReference type="ARBA" id="ARBA00023212"/>
    </source>
</evidence>
<evidence type="ECO:0000256" key="1">
    <source>
        <dbReference type="ARBA" id="ARBA00004245"/>
    </source>
</evidence>
<feature type="domain" description="NB-ARC" evidence="11">
    <location>
        <begin position="361"/>
        <end position="516"/>
    </location>
</feature>
<keyword evidence="7" id="KW-0175">Coiled coil</keyword>
<dbReference type="PRINTS" id="PR00381">
    <property type="entry name" value="KINESINLIGHT"/>
</dbReference>
<dbReference type="PROSITE" id="PS50005">
    <property type="entry name" value="TPR"/>
    <property type="match status" value="2"/>
</dbReference>
<sequence>MSTTEARRGLRRIFPVGDAPDDATIDIIAIHGLGTESPRTWEFKKKQGDGVVNWLSDRDMLPAALPTARIFTYDWNANYFAHAPAQTLLGHADTLLGLIAEGRGSQTRPIIFIASCFGGLILAEAINRAAQEGSTYRRILLSTVGILFLATPFQGSDAAKQARWQVLVGGIMGEQASDQLIKDLEQNHDFVRQRIQKFTEIANAEAVRLPLSCFFETRRTEMLRRVLSPRWAKRLATGSTSKILVTESSACLHGFPRQGLDATHSGMNKFRGPECPNFKLVKDAVKQLAENASAILARRADCKPIISSPATGRRHSQDNASEVPDAANRHWIVPFGRNKQFVGRETFLADLLARILPTADQDDCQRTAIEGLGGVGKTQIALEAAYRIRNAQPDCSVFWVPAVDARAFENAYRAIGQQLKVPGIEKEKADVKGLVKAALSDESVGNWVLIIDNADDMKLLFGDTAVDDHLPFSRKGSILVTTRNHELGLRLVESESCIIPVEEMSRHEALEMLRNNLKADQMINTSSNDALLDFLANLPLAIRQASAYMAKTQISTTKYLNLCTSSDEDTIALLSKDFEDRHRYPNIQNAVATTWLISFEQILDHDPLAADYLRFMCFLAGKDIPYSLLPPAETLKTVEAIGTLKAYGFITQRKGTGTYDIHRLVQISMLSWLARKGEQEEWTAKVLERLADVFPWPEHENREEWMRYLPHAQHALQLWKGADDTEATVRLLHNVGESFYKLGKYEEAEQMIRQGLQLWEKVLGKEHPNTLMSINNLASILVSQGKYKEAEQMHRQGLQLREKVLGKEHPDTLTSINNLGSVLNSQGKYKEAEQMHRQGLQLREKVLGKEHPHTLTSINNLGTVLNSQGKYKEAEQMHRRALQLREKVLGKEHPDTLDSINNLAGVLNSQGKYKEAEQMHRQALQLREKVLGKEHPHTLTSINNVGIMLWNQRRYKEAEQLLRQALQLREKVLGKEHPGTLRTKNNLIRCLRERSQRASFDS</sequence>
<dbReference type="GO" id="GO:0019894">
    <property type="term" value="F:kinesin binding"/>
    <property type="evidence" value="ECO:0007669"/>
    <property type="project" value="TreeGrafter"/>
</dbReference>
<name>A0AAV9HLN2_9PEZI</name>
<dbReference type="InterPro" id="IPR027417">
    <property type="entry name" value="P-loop_NTPase"/>
</dbReference>
<reference evidence="12" key="1">
    <citation type="journal article" date="2023" name="Mol. Phylogenet. Evol.">
        <title>Genome-scale phylogeny and comparative genomics of the fungal order Sordariales.</title>
        <authorList>
            <person name="Hensen N."/>
            <person name="Bonometti L."/>
            <person name="Westerberg I."/>
            <person name="Brannstrom I.O."/>
            <person name="Guillou S."/>
            <person name="Cros-Aarteil S."/>
            <person name="Calhoun S."/>
            <person name="Haridas S."/>
            <person name="Kuo A."/>
            <person name="Mondo S."/>
            <person name="Pangilinan J."/>
            <person name="Riley R."/>
            <person name="LaButti K."/>
            <person name="Andreopoulos B."/>
            <person name="Lipzen A."/>
            <person name="Chen C."/>
            <person name="Yan M."/>
            <person name="Daum C."/>
            <person name="Ng V."/>
            <person name="Clum A."/>
            <person name="Steindorff A."/>
            <person name="Ohm R.A."/>
            <person name="Martin F."/>
            <person name="Silar P."/>
            <person name="Natvig D.O."/>
            <person name="Lalanne C."/>
            <person name="Gautier V."/>
            <person name="Ament-Velasquez S.L."/>
            <person name="Kruys A."/>
            <person name="Hutchinson M.I."/>
            <person name="Powell A.J."/>
            <person name="Barry K."/>
            <person name="Miller A.N."/>
            <person name="Grigoriev I.V."/>
            <person name="Debuchy R."/>
            <person name="Gladieux P."/>
            <person name="Hiltunen Thoren M."/>
            <person name="Johannesson H."/>
        </authorList>
    </citation>
    <scope>NUCLEOTIDE SEQUENCE</scope>
    <source>
        <strain evidence="12">PSN324</strain>
    </source>
</reference>
<feature type="repeat" description="TPR" evidence="10">
    <location>
        <begin position="729"/>
        <end position="762"/>
    </location>
</feature>
<gene>
    <name evidence="12" type="ORF">QBC42DRAFT_92185</name>
</gene>
<dbReference type="InterPro" id="IPR019734">
    <property type="entry name" value="TPR_rpt"/>
</dbReference>
<dbReference type="Gene3D" id="3.40.50.1820">
    <property type="entry name" value="alpha/beta hydrolase"/>
    <property type="match status" value="1"/>
</dbReference>
<keyword evidence="4" id="KW-0493">Microtubule</keyword>